<dbReference type="AlphaFoldDB" id="A0A811USA0"/>
<name>A0A811USA0_CERCA</name>
<keyword evidence="2" id="KW-1185">Reference proteome</keyword>
<protein>
    <submittedName>
        <fullName evidence="1">(Mediterranean fruit fly) hypothetical protein</fullName>
    </submittedName>
</protein>
<organism evidence="1 2">
    <name type="scientific">Ceratitis capitata</name>
    <name type="common">Mediterranean fruit fly</name>
    <name type="synonym">Tephritis capitata</name>
    <dbReference type="NCBI Taxonomy" id="7213"/>
    <lineage>
        <taxon>Eukaryota</taxon>
        <taxon>Metazoa</taxon>
        <taxon>Ecdysozoa</taxon>
        <taxon>Arthropoda</taxon>
        <taxon>Hexapoda</taxon>
        <taxon>Insecta</taxon>
        <taxon>Pterygota</taxon>
        <taxon>Neoptera</taxon>
        <taxon>Endopterygota</taxon>
        <taxon>Diptera</taxon>
        <taxon>Brachycera</taxon>
        <taxon>Muscomorpha</taxon>
        <taxon>Tephritoidea</taxon>
        <taxon>Tephritidae</taxon>
        <taxon>Ceratitis</taxon>
        <taxon>Ceratitis</taxon>
    </lineage>
</organism>
<dbReference type="Proteomes" id="UP000606786">
    <property type="component" value="Unassembled WGS sequence"/>
</dbReference>
<gene>
    <name evidence="1" type="ORF">CCAP1982_LOCUS10320</name>
</gene>
<evidence type="ECO:0000313" key="2">
    <source>
        <dbReference type="Proteomes" id="UP000606786"/>
    </source>
</evidence>
<evidence type="ECO:0000313" key="1">
    <source>
        <dbReference type="EMBL" id="CAD7001830.1"/>
    </source>
</evidence>
<reference evidence="1" key="1">
    <citation type="submission" date="2020-11" db="EMBL/GenBank/DDBJ databases">
        <authorList>
            <person name="Whitehead M."/>
        </authorList>
    </citation>
    <scope>NUCLEOTIDE SEQUENCE</scope>
    <source>
        <strain evidence="1">EGII</strain>
    </source>
</reference>
<sequence length="124" mass="14699">MEVGAEAMHLLTRTYRDKALDTFIRGLKGDLPRLLGMREPADLPQALHLCLKLENQNFRSNYAHNTNYQSRRTQDFRPPLPPKKQVNTFYPELAFMPQPRQYPITPYRPQQPYFQTARPQQQHF</sequence>
<dbReference type="EMBL" id="CAJHJT010000023">
    <property type="protein sequence ID" value="CAD7001830.1"/>
    <property type="molecule type" value="Genomic_DNA"/>
</dbReference>
<proteinExistence type="predicted"/>
<accession>A0A811USA0</accession>
<comment type="caution">
    <text evidence="1">The sequence shown here is derived from an EMBL/GenBank/DDBJ whole genome shotgun (WGS) entry which is preliminary data.</text>
</comment>